<dbReference type="EMBL" id="BARJ01000012">
    <property type="protein sequence ID" value="GEM17966.1"/>
    <property type="molecule type" value="Genomic_DNA"/>
</dbReference>
<dbReference type="RefSeq" id="WP_172493404.1">
    <property type="nucleotide sequence ID" value="NZ_BARJ01000012.1"/>
</dbReference>
<accession>A0A829XC52</accession>
<organism evidence="2 3">
    <name type="scientific">Gluconobacter oxydans NBRC 3293</name>
    <dbReference type="NCBI Taxonomy" id="1315969"/>
    <lineage>
        <taxon>Bacteria</taxon>
        <taxon>Pseudomonadati</taxon>
        <taxon>Pseudomonadota</taxon>
        <taxon>Alphaproteobacteria</taxon>
        <taxon>Acetobacterales</taxon>
        <taxon>Acetobacteraceae</taxon>
        <taxon>Gluconobacter</taxon>
    </lineage>
</organism>
<dbReference type="AlphaFoldDB" id="A0A829XC52"/>
<evidence type="ECO:0000256" key="1">
    <source>
        <dbReference type="SAM" id="SignalP"/>
    </source>
</evidence>
<gene>
    <name evidence="2" type="ORF">NBRC3293_2463</name>
</gene>
<protein>
    <submittedName>
        <fullName evidence="2">Uncharacterized protein</fullName>
    </submittedName>
</protein>
<reference evidence="2 3" key="1">
    <citation type="submission" date="2013-04" db="EMBL/GenBank/DDBJ databases">
        <title>Gluconobacter oxydans NBRC 3293 whole genome sequence.</title>
        <authorList>
            <person name="Matsutani M."/>
            <person name="Yakushi T."/>
            <person name="Matsushita K."/>
        </authorList>
    </citation>
    <scope>NUCLEOTIDE SEQUENCE [LARGE SCALE GENOMIC DNA]</scope>
    <source>
        <strain evidence="2 3">NBRC 3293</strain>
    </source>
</reference>
<evidence type="ECO:0000313" key="2">
    <source>
        <dbReference type="EMBL" id="GEM17966.1"/>
    </source>
</evidence>
<keyword evidence="1" id="KW-0732">Signal</keyword>
<sequence>MLPMRRLLLALPLCIPFYAHAQQAANPVEPFSYGVRTGTPLNPLHAVLSSVVPSAQAGSTQAASPVELFSYGRRVGTQSNPIYVNLDLSAYLTTSAAASTYLPLSGGVITNGLTVHGDLNSYTNITVMNGYVEQFWPSQTGVLGANLSASNSPYGRLSITDTGGGSGGIITGAATFTTLTGTGNAPICADASGNVFRGTSTGCN</sequence>
<dbReference type="Proteomes" id="UP000484858">
    <property type="component" value="Unassembled WGS sequence"/>
</dbReference>
<proteinExistence type="predicted"/>
<name>A0A829XC52_GLUOY</name>
<comment type="caution">
    <text evidence="2">The sequence shown here is derived from an EMBL/GenBank/DDBJ whole genome shotgun (WGS) entry which is preliminary data.</text>
</comment>
<evidence type="ECO:0000313" key="3">
    <source>
        <dbReference type="Proteomes" id="UP000484858"/>
    </source>
</evidence>
<feature type="chain" id="PRO_5032790045" evidence="1">
    <location>
        <begin position="22"/>
        <end position="204"/>
    </location>
</feature>
<feature type="signal peptide" evidence="1">
    <location>
        <begin position="1"/>
        <end position="21"/>
    </location>
</feature>